<evidence type="ECO:0000259" key="2">
    <source>
        <dbReference type="Pfam" id="PF05229"/>
    </source>
</evidence>
<feature type="signal peptide" evidence="1">
    <location>
        <begin position="1"/>
        <end position="26"/>
    </location>
</feature>
<dbReference type="EMBL" id="JAQQFR010000012">
    <property type="protein sequence ID" value="MFL9880278.1"/>
    <property type="molecule type" value="Genomic_DNA"/>
</dbReference>
<dbReference type="SMART" id="SM00972">
    <property type="entry name" value="SCPU"/>
    <property type="match status" value="1"/>
</dbReference>
<gene>
    <name evidence="3" type="ORF">PQR63_17890</name>
</gene>
<keyword evidence="4" id="KW-1185">Reference proteome</keyword>
<dbReference type="Pfam" id="PF05229">
    <property type="entry name" value="SCPU"/>
    <property type="match status" value="1"/>
</dbReference>
<reference evidence="3 4" key="1">
    <citation type="journal article" date="2024" name="Chem. Sci.">
        <title>Discovery of megapolipeptins by genome mining of a Burkholderiales bacteria collection.</title>
        <authorList>
            <person name="Paulo B.S."/>
            <person name="Recchia M.J.J."/>
            <person name="Lee S."/>
            <person name="Fergusson C.H."/>
            <person name="Romanowski S.B."/>
            <person name="Hernandez A."/>
            <person name="Krull N."/>
            <person name="Liu D.Y."/>
            <person name="Cavanagh H."/>
            <person name="Bos A."/>
            <person name="Gray C.A."/>
            <person name="Murphy B.T."/>
            <person name="Linington R.G."/>
            <person name="Eustaquio A.S."/>
        </authorList>
    </citation>
    <scope>NUCLEOTIDE SEQUENCE [LARGE SCALE GENOMIC DNA]</scope>
    <source>
        <strain evidence="3 4">RL21-008-BIB-B</strain>
    </source>
</reference>
<protein>
    <submittedName>
        <fullName evidence="3">Spore coat U domain-containing protein</fullName>
    </submittedName>
</protein>
<dbReference type="PANTHER" id="PTHR37089">
    <property type="entry name" value="PROTEIN U-RELATED"/>
    <property type="match status" value="1"/>
</dbReference>
<dbReference type="RefSeq" id="WP_408169331.1">
    <property type="nucleotide sequence ID" value="NZ_JAQQFR010000012.1"/>
</dbReference>
<name>A0ABW8ZD23_9BURK</name>
<dbReference type="PANTHER" id="PTHR37089:SF3">
    <property type="entry name" value="EXPORTED PROTEIN"/>
    <property type="match status" value="1"/>
</dbReference>
<dbReference type="Proteomes" id="UP001629214">
    <property type="component" value="Unassembled WGS sequence"/>
</dbReference>
<feature type="domain" description="Spore coat protein U/FanG" evidence="2">
    <location>
        <begin position="23"/>
        <end position="156"/>
    </location>
</feature>
<organism evidence="3 4">
    <name type="scientific">Herbaspirillum rhizosphaerae</name>
    <dbReference type="NCBI Taxonomy" id="346179"/>
    <lineage>
        <taxon>Bacteria</taxon>
        <taxon>Pseudomonadati</taxon>
        <taxon>Pseudomonadota</taxon>
        <taxon>Betaproteobacteria</taxon>
        <taxon>Burkholderiales</taxon>
        <taxon>Oxalobacteraceae</taxon>
        <taxon>Herbaspirillum</taxon>
    </lineage>
</organism>
<proteinExistence type="predicted"/>
<comment type="caution">
    <text evidence="3">The sequence shown here is derived from an EMBL/GenBank/DDBJ whole genome shotgun (WGS) entry which is preliminary data.</text>
</comment>
<feature type="chain" id="PRO_5047149879" evidence="1">
    <location>
        <begin position="27"/>
        <end position="160"/>
    </location>
</feature>
<evidence type="ECO:0000256" key="1">
    <source>
        <dbReference type="SAM" id="SignalP"/>
    </source>
</evidence>
<dbReference type="InterPro" id="IPR053167">
    <property type="entry name" value="Spore_coat_component"/>
</dbReference>
<accession>A0ABW8ZD23</accession>
<sequence>MKNLRCLLRVAILLCASLCGIGNAQAQACTTSSLPVAFGLYDPKSALPSETTGTVTVVCQATVALLVAFSVKLNGGSSGSIGARKMNTSGSQMGYQIYMDAARTIVWGDGTSSSSFNVGGYLLAVLVPVTTTYTAYGRITALQNVYAGAYTDTLTILVTY</sequence>
<evidence type="ECO:0000313" key="3">
    <source>
        <dbReference type="EMBL" id="MFL9880278.1"/>
    </source>
</evidence>
<dbReference type="InterPro" id="IPR007893">
    <property type="entry name" value="Spore_coat_U/FanG"/>
</dbReference>
<keyword evidence="1" id="KW-0732">Signal</keyword>
<evidence type="ECO:0000313" key="4">
    <source>
        <dbReference type="Proteomes" id="UP001629214"/>
    </source>
</evidence>